<gene>
    <name evidence="8" type="ORF">MACH21_32140</name>
</gene>
<evidence type="ECO:0000256" key="1">
    <source>
        <dbReference type="ARBA" id="ARBA00004651"/>
    </source>
</evidence>
<feature type="transmembrane region" description="Helical" evidence="6">
    <location>
        <begin position="374"/>
        <end position="392"/>
    </location>
</feature>
<reference evidence="8 9" key="1">
    <citation type="submission" date="2023-01" db="EMBL/GenBank/DDBJ databases">
        <title>Complete genome sequence of Roseicyclus marinus strain Dej080120_10.</title>
        <authorList>
            <person name="Ueki S."/>
            <person name="Maruyama F."/>
        </authorList>
    </citation>
    <scope>NUCLEOTIDE SEQUENCE [LARGE SCALE GENOMIC DNA]</scope>
    <source>
        <strain evidence="8 9">Dej080120_10</strain>
    </source>
</reference>
<dbReference type="InterPro" id="IPR038766">
    <property type="entry name" value="Membrane_comp_ABC_pdt"/>
</dbReference>
<dbReference type="KEGG" id="rmai:MACH21_32140"/>
<feature type="transmembrane region" description="Helical" evidence="6">
    <location>
        <begin position="764"/>
        <end position="783"/>
    </location>
</feature>
<dbReference type="Proteomes" id="UP001337723">
    <property type="component" value="Chromosome"/>
</dbReference>
<dbReference type="PANTHER" id="PTHR30287">
    <property type="entry name" value="MEMBRANE COMPONENT OF PREDICTED ABC SUPERFAMILY METABOLITE UPTAKE TRANSPORTER"/>
    <property type="match status" value="1"/>
</dbReference>
<feature type="transmembrane region" description="Helical" evidence="6">
    <location>
        <begin position="716"/>
        <end position="744"/>
    </location>
</feature>
<feature type="domain" description="ABC3 transporter permease C-terminal" evidence="7">
    <location>
        <begin position="673"/>
        <end position="790"/>
    </location>
</feature>
<dbReference type="InterPro" id="IPR003838">
    <property type="entry name" value="ABC3_permease_C"/>
</dbReference>
<comment type="subcellular location">
    <subcellularLocation>
        <location evidence="1">Cell membrane</location>
        <topology evidence="1">Multi-pass membrane protein</topology>
    </subcellularLocation>
</comment>
<keyword evidence="3 6" id="KW-0812">Transmembrane</keyword>
<feature type="transmembrane region" description="Helical" evidence="6">
    <location>
        <begin position="226"/>
        <end position="249"/>
    </location>
</feature>
<dbReference type="AlphaFoldDB" id="A0AA48HAW7"/>
<accession>A0AA48HAW7</accession>
<feature type="domain" description="ABC3 transporter permease C-terminal" evidence="7">
    <location>
        <begin position="228"/>
        <end position="352"/>
    </location>
</feature>
<keyword evidence="4 6" id="KW-1133">Transmembrane helix</keyword>
<feature type="transmembrane region" description="Helical" evidence="6">
    <location>
        <begin position="270"/>
        <end position="303"/>
    </location>
</feature>
<keyword evidence="9" id="KW-1185">Reference proteome</keyword>
<feature type="transmembrane region" description="Helical" evidence="6">
    <location>
        <begin position="673"/>
        <end position="695"/>
    </location>
</feature>
<evidence type="ECO:0000256" key="3">
    <source>
        <dbReference type="ARBA" id="ARBA00022692"/>
    </source>
</evidence>
<keyword evidence="5 6" id="KW-0472">Membrane</keyword>
<dbReference type="EMBL" id="AP027266">
    <property type="protein sequence ID" value="BDW87037.1"/>
    <property type="molecule type" value="Genomic_DNA"/>
</dbReference>
<dbReference type="PANTHER" id="PTHR30287:SF2">
    <property type="entry name" value="BLL1001 PROTEIN"/>
    <property type="match status" value="1"/>
</dbReference>
<keyword evidence="2" id="KW-1003">Cell membrane</keyword>
<sequence>MLYTALSTLFSHWRRHPGQLAALIAGLALATALWSGVQAINTEARASYAEAAATLGQDRLARLVTQDGRPLPLETYLALRRAGYLVSPVISGELRSTEARLRLLGIDPLTAPPEASAPALQDDSLDLAAFFTAPGLLLISPETASGPLPSGLPPQVTRGGIPPGAAITDISTAARLLGQDDPSYLLVAPTQPAGLPPLEQASNLRLQPPDSATDISRLTDSFHLNLTAFGLLSFAVGLFIVHAAIGLAFEQRRATLRTLRALGLPLRTTLVALSVELALLALFSGLLGLVLGYAIAAALMPGVAGTLRGLYGAEIPGTLGFDPVWALAALGMTLAGAGFAGAQALRRTAAMPILAPANPRAWAMASARAMRRQAGAALALLALGLGLALWGGSLLAGFATLAALLLGAALILPATLGLILRLASHRARGALAEWLFADTRQQLPGLSLALMALLLALAANIGVSTMVGSFRGTFTGWLDQRLAPELYVTTATPEESLRLRAFLDGQVTAILPITSIDQPLAGRPGEIFGQADHATFRENWPLLQALPDTWDRLAAGTGVLINEQLARFTDLELGDDLALAPGLTLPIVGVYSDYGNPAAQAILGLNRFADTFPDVPQTRFALRIAPESAPALATALREDFGLPTEAVVNQAQIKRFSLQVFEQTFRITDALNILTLGVAGFALLTSLLTLAGMRLPQLAPVWALGLTRARLARFEILRSLILATLTFVLALPVGLCLAWVLLAIVNVEAFGWRLPMSLFPGDWLRLFGLALLAATLAAALPAWRLSRTAPATLLKVFAHER</sequence>
<dbReference type="Pfam" id="PF02687">
    <property type="entry name" value="FtsX"/>
    <property type="match status" value="2"/>
</dbReference>
<evidence type="ECO:0000256" key="2">
    <source>
        <dbReference type="ARBA" id="ARBA00022475"/>
    </source>
</evidence>
<proteinExistence type="predicted"/>
<evidence type="ECO:0000259" key="7">
    <source>
        <dbReference type="Pfam" id="PF02687"/>
    </source>
</evidence>
<organism evidence="8 9">
    <name type="scientific">Roseicyclus marinus</name>
    <dbReference type="NCBI Taxonomy" id="2161673"/>
    <lineage>
        <taxon>Bacteria</taxon>
        <taxon>Pseudomonadati</taxon>
        <taxon>Pseudomonadota</taxon>
        <taxon>Alphaproteobacteria</taxon>
        <taxon>Rhodobacterales</taxon>
        <taxon>Roseobacteraceae</taxon>
        <taxon>Roseicyclus</taxon>
    </lineage>
</organism>
<evidence type="ECO:0000256" key="5">
    <source>
        <dbReference type="ARBA" id="ARBA00023136"/>
    </source>
</evidence>
<dbReference type="RefSeq" id="WP_338273130.1">
    <property type="nucleotide sequence ID" value="NZ_AP027266.1"/>
</dbReference>
<feature type="transmembrane region" description="Helical" evidence="6">
    <location>
        <begin position="323"/>
        <end position="342"/>
    </location>
</feature>
<evidence type="ECO:0000313" key="8">
    <source>
        <dbReference type="EMBL" id="BDW87037.1"/>
    </source>
</evidence>
<evidence type="ECO:0000313" key="9">
    <source>
        <dbReference type="Proteomes" id="UP001337723"/>
    </source>
</evidence>
<feature type="transmembrane region" description="Helical" evidence="6">
    <location>
        <begin position="443"/>
        <end position="463"/>
    </location>
</feature>
<evidence type="ECO:0000256" key="4">
    <source>
        <dbReference type="ARBA" id="ARBA00022989"/>
    </source>
</evidence>
<feature type="transmembrane region" description="Helical" evidence="6">
    <location>
        <begin position="398"/>
        <end position="422"/>
    </location>
</feature>
<evidence type="ECO:0000256" key="6">
    <source>
        <dbReference type="SAM" id="Phobius"/>
    </source>
</evidence>
<protein>
    <submittedName>
        <fullName evidence="8">ABC transporter permease</fullName>
    </submittedName>
</protein>
<dbReference type="GO" id="GO:0005886">
    <property type="term" value="C:plasma membrane"/>
    <property type="evidence" value="ECO:0007669"/>
    <property type="project" value="UniProtKB-SubCell"/>
</dbReference>
<name>A0AA48HAW7_9RHOB</name>